<feature type="region of interest" description="Disordered" evidence="1">
    <location>
        <begin position="1"/>
        <end position="89"/>
    </location>
</feature>
<evidence type="ECO:0000256" key="1">
    <source>
        <dbReference type="SAM" id="MobiDB-lite"/>
    </source>
</evidence>
<sequence length="89" mass="9736">MGRRLLGSHHAFSLSAPTDTQKQRPNARTAHDQVTRNAHIRRGGGGHFRPPPSTGAPRQGRGEPRDKPQTARSRERTHAPGLTHPRALG</sequence>
<proteinExistence type="predicted"/>
<organism evidence="2 3">
    <name type="scientific">Streptomyces bottropensis ATCC 25435</name>
    <dbReference type="NCBI Taxonomy" id="1054862"/>
    <lineage>
        <taxon>Bacteria</taxon>
        <taxon>Bacillati</taxon>
        <taxon>Actinomycetota</taxon>
        <taxon>Actinomycetes</taxon>
        <taxon>Kitasatosporales</taxon>
        <taxon>Streptomycetaceae</taxon>
        <taxon>Streptomyces</taxon>
    </lineage>
</organism>
<dbReference type="EMBL" id="KB405057">
    <property type="protein sequence ID" value="EMF57230.1"/>
    <property type="molecule type" value="Genomic_DNA"/>
</dbReference>
<dbReference type="Proteomes" id="UP000030760">
    <property type="component" value="Unassembled WGS sequence"/>
</dbReference>
<feature type="compositionally biased region" description="Basic and acidic residues" evidence="1">
    <location>
        <begin position="60"/>
        <end position="78"/>
    </location>
</feature>
<protein>
    <submittedName>
        <fullName evidence="2">Uncharacterized protein</fullName>
    </submittedName>
</protein>
<evidence type="ECO:0000313" key="3">
    <source>
        <dbReference type="Proteomes" id="UP000030760"/>
    </source>
</evidence>
<accession>M3FW72</accession>
<feature type="compositionally biased region" description="Polar residues" evidence="1">
    <location>
        <begin position="15"/>
        <end position="26"/>
    </location>
</feature>
<dbReference type="AlphaFoldDB" id="M3FW72"/>
<gene>
    <name evidence="2" type="ORF">SBD_1392</name>
</gene>
<name>M3FW72_9ACTN</name>
<reference evidence="3" key="1">
    <citation type="journal article" date="2013" name="Genome Announc.">
        <title>Draft Genome Sequence of Streptomyces bottropensis ATCC 25435, a Bottromycin-Producing Actinomycete.</title>
        <authorList>
            <person name="Zhang H."/>
            <person name="Zhou W."/>
            <person name="Zhuang Y."/>
            <person name="Liang X."/>
            <person name="Liu T."/>
        </authorList>
    </citation>
    <scope>NUCLEOTIDE SEQUENCE [LARGE SCALE GENOMIC DNA]</scope>
    <source>
        <strain evidence="3">ATCC 25435</strain>
    </source>
</reference>
<evidence type="ECO:0000313" key="2">
    <source>
        <dbReference type="EMBL" id="EMF57230.1"/>
    </source>
</evidence>